<keyword evidence="2" id="KW-0472">Membrane</keyword>
<dbReference type="EMBL" id="VTUZ01000001">
    <property type="protein sequence ID" value="KAA1015984.1"/>
    <property type="molecule type" value="Genomic_DNA"/>
</dbReference>
<sequence length="144" mass="16418">MVFSERAGTIEAQIEANRVAIIATRELVDSKINTLRFEVTTGLASLKELKAHDLAHMDQHAVLVAEEVKRRLDQLEKEIARLDATNRDYVLRAVYEKDEERLYSERRDSLAAREHGRRAMTMALISALVSVFNIAVSVILHYLK</sequence>
<feature type="coiled-coil region" evidence="1">
    <location>
        <begin position="65"/>
        <end position="92"/>
    </location>
</feature>
<accession>A0A5B0HM28</accession>
<name>A0A5B0HM28_9BURK</name>
<evidence type="ECO:0000256" key="2">
    <source>
        <dbReference type="SAM" id="Phobius"/>
    </source>
</evidence>
<dbReference type="AlphaFoldDB" id="A0A5B0HM28"/>
<dbReference type="Proteomes" id="UP000325273">
    <property type="component" value="Unassembled WGS sequence"/>
</dbReference>
<comment type="caution">
    <text evidence="3">The sequence shown here is derived from an EMBL/GenBank/DDBJ whole genome shotgun (WGS) entry which is preliminary data.</text>
</comment>
<evidence type="ECO:0000313" key="4">
    <source>
        <dbReference type="Proteomes" id="UP000325273"/>
    </source>
</evidence>
<reference evidence="3 4" key="1">
    <citation type="submission" date="2019-08" db="EMBL/GenBank/DDBJ databases">
        <title>Paraburkholderia sp. DCY113.</title>
        <authorList>
            <person name="Kang J."/>
        </authorList>
    </citation>
    <scope>NUCLEOTIDE SEQUENCE [LARGE SCALE GENOMIC DNA]</scope>
    <source>
        <strain evidence="3 4">DCY113</strain>
    </source>
</reference>
<keyword evidence="4" id="KW-1185">Reference proteome</keyword>
<evidence type="ECO:0000313" key="3">
    <source>
        <dbReference type="EMBL" id="KAA1015984.1"/>
    </source>
</evidence>
<feature type="transmembrane region" description="Helical" evidence="2">
    <location>
        <begin position="123"/>
        <end position="143"/>
    </location>
</feature>
<keyword evidence="2" id="KW-1133">Transmembrane helix</keyword>
<keyword evidence="2" id="KW-0812">Transmembrane</keyword>
<keyword evidence="1" id="KW-0175">Coiled coil</keyword>
<proteinExistence type="predicted"/>
<protein>
    <submittedName>
        <fullName evidence="3">Uncharacterized protein</fullName>
    </submittedName>
</protein>
<organism evidence="3 4">
    <name type="scientific">Paraburkholderia panacisoli</name>
    <dbReference type="NCBI Taxonomy" id="2603818"/>
    <lineage>
        <taxon>Bacteria</taxon>
        <taxon>Pseudomonadati</taxon>
        <taxon>Pseudomonadota</taxon>
        <taxon>Betaproteobacteria</taxon>
        <taxon>Burkholderiales</taxon>
        <taxon>Burkholderiaceae</taxon>
        <taxon>Paraburkholderia</taxon>
    </lineage>
</organism>
<evidence type="ECO:0000256" key="1">
    <source>
        <dbReference type="SAM" id="Coils"/>
    </source>
</evidence>
<gene>
    <name evidence="3" type="ORF">FVF58_01130</name>
</gene>